<evidence type="ECO:0000313" key="2">
    <source>
        <dbReference type="Proteomes" id="UP000178347"/>
    </source>
</evidence>
<dbReference type="AlphaFoldDB" id="A0A1F6MVD4"/>
<dbReference type="NCBIfam" id="TIGR04256">
    <property type="entry name" value="GxxExxY"/>
    <property type="match status" value="1"/>
</dbReference>
<reference evidence="1 2" key="1">
    <citation type="journal article" date="2016" name="Nat. Commun.">
        <title>Thousands of microbial genomes shed light on interconnected biogeochemical processes in an aquifer system.</title>
        <authorList>
            <person name="Anantharaman K."/>
            <person name="Brown C.T."/>
            <person name="Hug L.A."/>
            <person name="Sharon I."/>
            <person name="Castelle C.J."/>
            <person name="Probst A.J."/>
            <person name="Thomas B.C."/>
            <person name="Singh A."/>
            <person name="Wilkins M.J."/>
            <person name="Karaoz U."/>
            <person name="Brodie E.L."/>
            <person name="Williams K.H."/>
            <person name="Hubbard S.S."/>
            <person name="Banfield J.F."/>
        </authorList>
    </citation>
    <scope>NUCLEOTIDE SEQUENCE [LARGE SCALE GENOMIC DNA]</scope>
</reference>
<dbReference type="Pfam" id="PF13366">
    <property type="entry name" value="PDDEXK_3"/>
    <property type="match status" value="1"/>
</dbReference>
<dbReference type="InterPro" id="IPR026350">
    <property type="entry name" value="GxxExxY"/>
</dbReference>
<gene>
    <name evidence="1" type="ORF">A3G00_03985</name>
</gene>
<protein>
    <recommendedName>
        <fullName evidence="3">GxxExxY protein</fullName>
    </recommendedName>
</protein>
<organism evidence="1 2">
    <name type="scientific">Candidatus Magasanikbacteria bacterium RIFCSPLOWO2_12_FULL_43_12</name>
    <dbReference type="NCBI Taxonomy" id="1798692"/>
    <lineage>
        <taxon>Bacteria</taxon>
        <taxon>Candidatus Magasanikiibacteriota</taxon>
    </lineage>
</organism>
<name>A0A1F6MVD4_9BACT</name>
<sequence length="136" mass="15670">MTYQGREYVVRRKDLLYPELSFKINGVLIEVFKQLGGGHRESYYQKGVAAGLTKEALKFEEQYYVPLKCFDSMVGKYYLDFLIDDKIVLELKRGQFVSAQVIAQTKQYLVALNLKLAIVACFTHSGVVIKRVINEY</sequence>
<dbReference type="STRING" id="1798692.A3G00_03985"/>
<evidence type="ECO:0008006" key="3">
    <source>
        <dbReference type="Google" id="ProtNLM"/>
    </source>
</evidence>
<proteinExistence type="predicted"/>
<dbReference type="Proteomes" id="UP000178347">
    <property type="component" value="Unassembled WGS sequence"/>
</dbReference>
<dbReference type="EMBL" id="MFQN01000004">
    <property type="protein sequence ID" value="OGH75627.1"/>
    <property type="molecule type" value="Genomic_DNA"/>
</dbReference>
<evidence type="ECO:0000313" key="1">
    <source>
        <dbReference type="EMBL" id="OGH75627.1"/>
    </source>
</evidence>
<comment type="caution">
    <text evidence="1">The sequence shown here is derived from an EMBL/GenBank/DDBJ whole genome shotgun (WGS) entry which is preliminary data.</text>
</comment>
<accession>A0A1F6MVD4</accession>